<dbReference type="EMBL" id="CAJRAF010000002">
    <property type="protein sequence ID" value="CAG5010668.1"/>
    <property type="molecule type" value="Genomic_DNA"/>
</dbReference>
<accession>A0A916JIM0</accession>
<dbReference type="AlphaFoldDB" id="A0A916JIM0"/>
<evidence type="ECO:0000313" key="2">
    <source>
        <dbReference type="Proteomes" id="UP000680038"/>
    </source>
</evidence>
<gene>
    <name evidence="1" type="ORF">DYBT9275_04789</name>
</gene>
<sequence>MENFNKSVWNRLYNDGEHVATELEAILPGCRRWVAIYKAKPEHPLLPWKRPEYKYSILYFELKQELIDEYFSEEDKQRQRTFYVDNEDELFAILHEQGVDLSSFTYPWKCDYPL</sequence>
<keyword evidence="2" id="KW-1185">Reference proteome</keyword>
<reference evidence="1" key="1">
    <citation type="submission" date="2021-04" db="EMBL/GenBank/DDBJ databases">
        <authorList>
            <person name="Rodrigo-Torres L."/>
            <person name="Arahal R. D."/>
            <person name="Lucena T."/>
        </authorList>
    </citation>
    <scope>NUCLEOTIDE SEQUENCE</scope>
    <source>
        <strain evidence="1">CECT 9275</strain>
    </source>
</reference>
<evidence type="ECO:0000313" key="1">
    <source>
        <dbReference type="EMBL" id="CAG5010668.1"/>
    </source>
</evidence>
<name>A0A916JIM0_9BACT</name>
<dbReference type="Proteomes" id="UP000680038">
    <property type="component" value="Unassembled WGS sequence"/>
</dbReference>
<protein>
    <submittedName>
        <fullName evidence="1">Uncharacterized protein</fullName>
    </submittedName>
</protein>
<proteinExistence type="predicted"/>
<comment type="caution">
    <text evidence="1">The sequence shown here is derived from an EMBL/GenBank/DDBJ whole genome shotgun (WGS) entry which is preliminary data.</text>
</comment>
<organism evidence="1 2">
    <name type="scientific">Dyadobacter helix</name>
    <dbReference type="NCBI Taxonomy" id="2822344"/>
    <lineage>
        <taxon>Bacteria</taxon>
        <taxon>Pseudomonadati</taxon>
        <taxon>Bacteroidota</taxon>
        <taxon>Cytophagia</taxon>
        <taxon>Cytophagales</taxon>
        <taxon>Spirosomataceae</taxon>
        <taxon>Dyadobacter</taxon>
    </lineage>
</organism>